<evidence type="ECO:0000259" key="2">
    <source>
        <dbReference type="Pfam" id="PF00589"/>
    </source>
</evidence>
<comment type="caution">
    <text evidence="3">The sequence shown here is derived from an EMBL/GenBank/DDBJ whole genome shotgun (WGS) entry which is preliminary data.</text>
</comment>
<name>A0ABW3TE14_9RHOB</name>
<dbReference type="Gene3D" id="1.10.443.10">
    <property type="entry name" value="Intergrase catalytic core"/>
    <property type="match status" value="1"/>
</dbReference>
<gene>
    <name evidence="3" type="ORF">ACFQ3C_08535</name>
</gene>
<proteinExistence type="predicted"/>
<accession>A0ABW3TE14</accession>
<feature type="domain" description="Tyr recombinase" evidence="2">
    <location>
        <begin position="1"/>
        <end position="85"/>
    </location>
</feature>
<evidence type="ECO:0000256" key="1">
    <source>
        <dbReference type="ARBA" id="ARBA00023172"/>
    </source>
</evidence>
<dbReference type="InterPro" id="IPR002104">
    <property type="entry name" value="Integrase_catalytic"/>
</dbReference>
<dbReference type="SUPFAM" id="SSF56349">
    <property type="entry name" value="DNA breaking-rejoining enzymes"/>
    <property type="match status" value="1"/>
</dbReference>
<keyword evidence="1" id="KW-0233">DNA recombination</keyword>
<sequence>MRISELRGLTWDCVDFDARLIHVQKCADRFNEMGKPKSRTNKRSIPMAPIVHDTLKAWTSVCARGELNLVFPNGKGNIENHSNIHNRVFVPLLIENGTFDGAAGLRCHARSRPKRP</sequence>
<dbReference type="EMBL" id="JBHTKR010000003">
    <property type="protein sequence ID" value="MFD1194716.1"/>
    <property type="molecule type" value="Genomic_DNA"/>
</dbReference>
<reference evidence="4" key="1">
    <citation type="journal article" date="2019" name="Int. J. Syst. Evol. Microbiol.">
        <title>The Global Catalogue of Microorganisms (GCM) 10K type strain sequencing project: providing services to taxonomists for standard genome sequencing and annotation.</title>
        <authorList>
            <consortium name="The Broad Institute Genomics Platform"/>
            <consortium name="The Broad Institute Genome Sequencing Center for Infectious Disease"/>
            <person name="Wu L."/>
            <person name="Ma J."/>
        </authorList>
    </citation>
    <scope>NUCLEOTIDE SEQUENCE [LARGE SCALE GENOMIC DNA]</scope>
    <source>
        <strain evidence="4">CCUG 55328</strain>
    </source>
</reference>
<dbReference type="Pfam" id="PF00589">
    <property type="entry name" value="Phage_integrase"/>
    <property type="match status" value="1"/>
</dbReference>
<dbReference type="Proteomes" id="UP001597151">
    <property type="component" value="Unassembled WGS sequence"/>
</dbReference>
<protein>
    <submittedName>
        <fullName evidence="3">Tyrosine-type recombinase/integrase</fullName>
    </submittedName>
</protein>
<dbReference type="RefSeq" id="WP_380790549.1">
    <property type="nucleotide sequence ID" value="NZ_JBHTKR010000003.1"/>
</dbReference>
<evidence type="ECO:0000313" key="3">
    <source>
        <dbReference type="EMBL" id="MFD1194716.1"/>
    </source>
</evidence>
<dbReference type="InterPro" id="IPR013762">
    <property type="entry name" value="Integrase-like_cat_sf"/>
</dbReference>
<keyword evidence="4" id="KW-1185">Reference proteome</keyword>
<dbReference type="InterPro" id="IPR011010">
    <property type="entry name" value="DNA_brk_join_enz"/>
</dbReference>
<evidence type="ECO:0000313" key="4">
    <source>
        <dbReference type="Proteomes" id="UP001597151"/>
    </source>
</evidence>
<organism evidence="3 4">
    <name type="scientific">Seohaeicola saemankumensis</name>
    <dbReference type="NCBI Taxonomy" id="481181"/>
    <lineage>
        <taxon>Bacteria</taxon>
        <taxon>Pseudomonadati</taxon>
        <taxon>Pseudomonadota</taxon>
        <taxon>Alphaproteobacteria</taxon>
        <taxon>Rhodobacterales</taxon>
        <taxon>Roseobacteraceae</taxon>
        <taxon>Seohaeicola</taxon>
    </lineage>
</organism>